<protein>
    <submittedName>
        <fullName evidence="1">Uncharacterized protein</fullName>
    </submittedName>
</protein>
<proteinExistence type="predicted"/>
<accession>A0AA48M4B2</accession>
<evidence type="ECO:0000313" key="1">
    <source>
        <dbReference type="EMBL" id="CAJ0890915.1"/>
    </source>
</evidence>
<gene>
    <name evidence="1" type="ORF">AMST5_04090</name>
</gene>
<sequence length="48" mass="5770">MRKPRKSDSVKQANRPQVLVLRERRRKQALLLDHALAKLREPIVWPRD</sequence>
<name>A0AA48M4B2_9ZZZZ</name>
<dbReference type="AlphaFoldDB" id="A0AA48M4B2"/>
<reference evidence="1" key="1">
    <citation type="submission" date="2023-07" db="EMBL/GenBank/DDBJ databases">
        <authorList>
            <person name="Pelsma A.J. K."/>
        </authorList>
    </citation>
    <scope>NUCLEOTIDE SEQUENCE</scope>
</reference>
<dbReference type="EMBL" id="OY288114">
    <property type="protein sequence ID" value="CAJ0890915.1"/>
    <property type="molecule type" value="Genomic_DNA"/>
</dbReference>
<organism evidence="1">
    <name type="scientific">freshwater sediment metagenome</name>
    <dbReference type="NCBI Taxonomy" id="556182"/>
    <lineage>
        <taxon>unclassified sequences</taxon>
        <taxon>metagenomes</taxon>
        <taxon>ecological metagenomes</taxon>
    </lineage>
</organism>